<dbReference type="InterPro" id="IPR003797">
    <property type="entry name" value="DegV"/>
</dbReference>
<evidence type="ECO:0000256" key="2">
    <source>
        <dbReference type="ARBA" id="ARBA00023121"/>
    </source>
</evidence>
<gene>
    <name evidence="4" type="ORF">E2N93_03850</name>
</gene>
<name>A0ABT0NG85_9FIRM</name>
<proteinExistence type="predicted"/>
<dbReference type="Gene3D" id="3.40.50.10440">
    <property type="entry name" value="Dihydroxyacetone kinase, domain 1"/>
    <property type="match status" value="1"/>
</dbReference>
<dbReference type="Gene3D" id="2.20.28.50">
    <property type="entry name" value="degv family protein"/>
    <property type="match status" value="1"/>
</dbReference>
<dbReference type="EMBL" id="SNUZ01000004">
    <property type="protein sequence ID" value="MCL3787157.1"/>
    <property type="molecule type" value="Genomic_DNA"/>
</dbReference>
<accession>A0ABT0NG85</accession>
<dbReference type="InterPro" id="IPR043168">
    <property type="entry name" value="DegV_C"/>
</dbReference>
<dbReference type="NCBIfam" id="TIGR00762">
    <property type="entry name" value="DegV"/>
    <property type="match status" value="1"/>
</dbReference>
<feature type="transmembrane region" description="Helical" evidence="3">
    <location>
        <begin position="276"/>
        <end position="295"/>
    </location>
</feature>
<dbReference type="PROSITE" id="PS51482">
    <property type="entry name" value="DEGV"/>
    <property type="match status" value="1"/>
</dbReference>
<dbReference type="Pfam" id="PF02645">
    <property type="entry name" value="DegV"/>
    <property type="match status" value="1"/>
</dbReference>
<protein>
    <submittedName>
        <fullName evidence="4">DegV family protein</fullName>
    </submittedName>
</protein>
<keyword evidence="2" id="KW-0446">Lipid-binding</keyword>
<evidence type="ECO:0000256" key="3">
    <source>
        <dbReference type="SAM" id="Phobius"/>
    </source>
</evidence>
<keyword evidence="3" id="KW-0472">Membrane</keyword>
<dbReference type="Proteomes" id="UP001056693">
    <property type="component" value="Unassembled WGS sequence"/>
</dbReference>
<reference evidence="4 5" key="1">
    <citation type="submission" date="2019-03" db="EMBL/GenBank/DDBJ databases">
        <authorList>
            <person name="Molinero N."/>
            <person name="Sanchez B."/>
            <person name="Walker A."/>
            <person name="Duncan S."/>
            <person name="Delgado S."/>
            <person name="Margolles A."/>
        </authorList>
    </citation>
    <scope>NUCLEOTIDE SEQUENCE [LARGE SCALE GENOMIC DNA]</scope>
    <source>
        <strain evidence="4 5">IPLA60002</strain>
    </source>
</reference>
<dbReference type="PANTHER" id="PTHR33434">
    <property type="entry name" value="DEGV DOMAIN-CONTAINING PROTEIN DR_1986-RELATED"/>
    <property type="match status" value="1"/>
</dbReference>
<comment type="caution">
    <text evidence="4">The sequence shown here is derived from an EMBL/GenBank/DDBJ whole genome shotgun (WGS) entry which is preliminary data.</text>
</comment>
<evidence type="ECO:0000313" key="4">
    <source>
        <dbReference type="EMBL" id="MCL3787157.1"/>
    </source>
</evidence>
<sequence>MTNVHYKGDVFMDYIFMTDSSCDLSAEIAKEINVEILPMEFTMEDKSYLHYADARMMSLDDFYSKLKSGIDSKTTQINYNNFINYFEPYLKAGKDILYTGICTGLSGTYNTCLMAVKDLQEKYSDRKIVIIDSMCDSVGLGLLIYLAGQKYTEGVSIEELEQYINDIKLKVCHWFIVEDLDHLKRGGRISAVAATFGKALQIKPLISVDEGGHLINVGKVRGASNVYNSLVSHFERDAENPKEQTVFIGHADNKEGALELQKRIKGMCKKSIICDIGPVIGSHVGSGMLAILFLGTRNLKS</sequence>
<dbReference type="InterPro" id="IPR050270">
    <property type="entry name" value="DegV_domain_contain"/>
</dbReference>
<dbReference type="PANTHER" id="PTHR33434:SF3">
    <property type="entry name" value="DEGV DOMAIN-CONTAINING PROTEIN YITS"/>
    <property type="match status" value="1"/>
</dbReference>
<keyword evidence="3" id="KW-1133">Transmembrane helix</keyword>
<keyword evidence="5" id="KW-1185">Reference proteome</keyword>
<evidence type="ECO:0000313" key="5">
    <source>
        <dbReference type="Proteomes" id="UP001056693"/>
    </source>
</evidence>
<dbReference type="Gene3D" id="3.30.1180.10">
    <property type="match status" value="1"/>
</dbReference>
<comment type="function">
    <text evidence="1">May bind long-chain fatty acids, such as palmitate, and may play a role in lipid transport or fatty acid metabolism.</text>
</comment>
<evidence type="ECO:0000256" key="1">
    <source>
        <dbReference type="ARBA" id="ARBA00003238"/>
    </source>
</evidence>
<keyword evidence="3" id="KW-0812">Transmembrane</keyword>
<dbReference type="SUPFAM" id="SSF82549">
    <property type="entry name" value="DAK1/DegV-like"/>
    <property type="match status" value="1"/>
</dbReference>
<organism evidence="4 5">
    <name type="scientific">Ruminococcus bromii</name>
    <dbReference type="NCBI Taxonomy" id="40518"/>
    <lineage>
        <taxon>Bacteria</taxon>
        <taxon>Bacillati</taxon>
        <taxon>Bacillota</taxon>
        <taxon>Clostridia</taxon>
        <taxon>Eubacteriales</taxon>
        <taxon>Oscillospiraceae</taxon>
        <taxon>Ruminococcus</taxon>
    </lineage>
</organism>